<evidence type="ECO:0000313" key="2">
    <source>
        <dbReference type="EMBL" id="CAL2106779.1"/>
    </source>
</evidence>
<protein>
    <recommendedName>
        <fullName evidence="1">Copper-binding protein MbnP-like domain-containing protein</fullName>
    </recommendedName>
</protein>
<dbReference type="InterPro" id="IPR046863">
    <property type="entry name" value="MbnP-like_dom"/>
</dbReference>
<evidence type="ECO:0000259" key="1">
    <source>
        <dbReference type="Pfam" id="PF20243"/>
    </source>
</evidence>
<dbReference type="PROSITE" id="PS51257">
    <property type="entry name" value="PROKAR_LIPOPROTEIN"/>
    <property type="match status" value="1"/>
</dbReference>
<accession>A0ABM9PM61</accession>
<comment type="caution">
    <text evidence="2">The sequence shown here is derived from an EMBL/GenBank/DDBJ whole genome shotgun (WGS) entry which is preliminary data.</text>
</comment>
<dbReference type="EMBL" id="CAXJRC010000022">
    <property type="protein sequence ID" value="CAL2106779.1"/>
    <property type="molecule type" value="Genomic_DNA"/>
</dbReference>
<dbReference type="Pfam" id="PF20243">
    <property type="entry name" value="MbnP"/>
    <property type="match status" value="1"/>
</dbReference>
<feature type="domain" description="Copper-binding protein MbnP-like" evidence="1">
    <location>
        <begin position="28"/>
        <end position="227"/>
    </location>
</feature>
<reference evidence="2 3" key="1">
    <citation type="submission" date="2024-05" db="EMBL/GenBank/DDBJ databases">
        <authorList>
            <person name="Duchaud E."/>
        </authorList>
    </citation>
    <scope>NUCLEOTIDE SEQUENCE [LARGE SCALE GENOMIC DNA]</scope>
    <source>
        <strain evidence="2">Ena-SAMPLE-TAB-13-05-2024-13:56:06:370-140305</strain>
    </source>
</reference>
<proteinExistence type="predicted"/>
<name>A0ABM9PM61_9FLAO</name>
<keyword evidence="3" id="KW-1185">Reference proteome</keyword>
<dbReference type="RefSeq" id="WP_348702811.1">
    <property type="nucleotide sequence ID" value="NZ_CAXIYA010000007.1"/>
</dbReference>
<sequence length="252" mass="28496">MKKITLLVLSIILFSCSSDNDEPIKEVSVSLNFTHFWDSSTIDKSDLGKTDYTNQKGTKLKIERLRYLISRVTLKDGNDKVFPFSGYKLVDVNDSGSLIFSFPEKVSEGVYNLSFTFGFNKEDNKSDIYKDLNSATWNVPEMLGGGYHFMQLDGKFIDKDGADSAYNFHAIQAYNTSTKESTDTFFTVDLGSISLKNNATVNIKTNIAQWFKDPNEWDLNEKSVKLMMDHEAQIKMSENGKKNVFSVSGINQ</sequence>
<dbReference type="Proteomes" id="UP001497602">
    <property type="component" value="Unassembled WGS sequence"/>
</dbReference>
<evidence type="ECO:0000313" key="3">
    <source>
        <dbReference type="Proteomes" id="UP001497602"/>
    </source>
</evidence>
<organism evidence="2 3">
    <name type="scientific">Tenacibaculum vairaonense</name>
    <dbReference type="NCBI Taxonomy" id="3137860"/>
    <lineage>
        <taxon>Bacteria</taxon>
        <taxon>Pseudomonadati</taxon>
        <taxon>Bacteroidota</taxon>
        <taxon>Flavobacteriia</taxon>
        <taxon>Flavobacteriales</taxon>
        <taxon>Flavobacteriaceae</taxon>
        <taxon>Tenacibaculum</taxon>
    </lineage>
</organism>
<gene>
    <name evidence="2" type="ORF">T190115A13A_20059</name>
</gene>